<reference evidence="2 3" key="1">
    <citation type="submission" date="2019-09" db="EMBL/GenBank/DDBJ databases">
        <title>Genome sequencing of strain KACC 19306.</title>
        <authorList>
            <person name="Heo J."/>
            <person name="Kim S.-J."/>
            <person name="Kim J.-S."/>
            <person name="Hong S.-B."/>
            <person name="Kwon S.-W."/>
        </authorList>
    </citation>
    <scope>NUCLEOTIDE SEQUENCE [LARGE SCALE GENOMIC DNA]</scope>
    <source>
        <strain evidence="2 3">KACC 19306</strain>
    </source>
</reference>
<dbReference type="Proteomes" id="UP000324678">
    <property type="component" value="Chromosome"/>
</dbReference>
<sequence>MPKYEASPEEAEASLRESGDAIFTLENALAVAEERSEQLEQEIGDAFDIGDSERQASLEAEMERVQQEIQDINTDLEGANQHHIDNQTFWGF</sequence>
<evidence type="ECO:0000313" key="2">
    <source>
        <dbReference type="EMBL" id="QEO13100.1"/>
    </source>
</evidence>
<keyword evidence="3" id="KW-1185">Reference proteome</keyword>
<feature type="coiled-coil region" evidence="1">
    <location>
        <begin position="22"/>
        <end position="82"/>
    </location>
</feature>
<dbReference type="OrthoDB" id="9838435at2"/>
<accession>A0A5C1YBV3</accession>
<proteinExistence type="predicted"/>
<gene>
    <name evidence="2" type="ORF">FLP10_00715</name>
</gene>
<name>A0A5C1YBV3_9MICO</name>
<keyword evidence="1" id="KW-0175">Coiled coil</keyword>
<evidence type="ECO:0000256" key="1">
    <source>
        <dbReference type="SAM" id="Coils"/>
    </source>
</evidence>
<evidence type="ECO:0000313" key="3">
    <source>
        <dbReference type="Proteomes" id="UP000324678"/>
    </source>
</evidence>
<protein>
    <submittedName>
        <fullName evidence="2">Uncharacterized protein</fullName>
    </submittedName>
</protein>
<organism evidence="2 3">
    <name type="scientific">Agromyces intestinalis</name>
    <dbReference type="NCBI Taxonomy" id="2592652"/>
    <lineage>
        <taxon>Bacteria</taxon>
        <taxon>Bacillati</taxon>
        <taxon>Actinomycetota</taxon>
        <taxon>Actinomycetes</taxon>
        <taxon>Micrococcales</taxon>
        <taxon>Microbacteriaceae</taxon>
        <taxon>Agromyces</taxon>
    </lineage>
</organism>
<dbReference type="RefSeq" id="WP_149159124.1">
    <property type="nucleotide sequence ID" value="NZ_CP043505.1"/>
</dbReference>
<dbReference type="EMBL" id="CP043505">
    <property type="protein sequence ID" value="QEO13100.1"/>
    <property type="molecule type" value="Genomic_DNA"/>
</dbReference>
<dbReference type="KEGG" id="ail:FLP10_00715"/>
<dbReference type="AlphaFoldDB" id="A0A5C1YBV3"/>